<dbReference type="InterPro" id="IPR011766">
    <property type="entry name" value="TPP_enzyme_TPP-bd"/>
</dbReference>
<dbReference type="InterPro" id="IPR012000">
    <property type="entry name" value="Thiamin_PyroP_enz_cen_dom"/>
</dbReference>
<name>A0A918UNV2_9ACTN</name>
<dbReference type="GO" id="GO:0009097">
    <property type="term" value="P:isoleucine biosynthetic process"/>
    <property type="evidence" value="ECO:0007669"/>
    <property type="project" value="TreeGrafter"/>
</dbReference>
<keyword evidence="9" id="KW-1185">Reference proteome</keyword>
<evidence type="ECO:0000256" key="3">
    <source>
        <dbReference type="RuleBase" id="RU362132"/>
    </source>
</evidence>
<evidence type="ECO:0000313" key="8">
    <source>
        <dbReference type="EMBL" id="GGZ23320.1"/>
    </source>
</evidence>
<dbReference type="CDD" id="cd07035">
    <property type="entry name" value="TPP_PYR_POX_like"/>
    <property type="match status" value="1"/>
</dbReference>
<dbReference type="GO" id="GO:0005948">
    <property type="term" value="C:acetolactate synthase complex"/>
    <property type="evidence" value="ECO:0007669"/>
    <property type="project" value="TreeGrafter"/>
</dbReference>
<dbReference type="InterPro" id="IPR045229">
    <property type="entry name" value="TPP_enz"/>
</dbReference>
<evidence type="ECO:0000256" key="2">
    <source>
        <dbReference type="ARBA" id="ARBA00023052"/>
    </source>
</evidence>
<dbReference type="SUPFAM" id="SSF52467">
    <property type="entry name" value="DHS-like NAD/FAD-binding domain"/>
    <property type="match status" value="1"/>
</dbReference>
<dbReference type="Proteomes" id="UP000622166">
    <property type="component" value="Unassembled WGS sequence"/>
</dbReference>
<dbReference type="GO" id="GO:0050660">
    <property type="term" value="F:flavin adenine dinucleotide binding"/>
    <property type="evidence" value="ECO:0007669"/>
    <property type="project" value="TreeGrafter"/>
</dbReference>
<comment type="caution">
    <text evidence="8">The sequence shown here is derived from an EMBL/GenBank/DDBJ whole genome shotgun (WGS) entry which is preliminary data.</text>
</comment>
<protein>
    <submittedName>
        <fullName evidence="8">Acetolactate synthase</fullName>
    </submittedName>
</protein>
<dbReference type="InterPro" id="IPR000399">
    <property type="entry name" value="TPP-bd_CS"/>
</dbReference>
<dbReference type="PROSITE" id="PS00187">
    <property type="entry name" value="TPP_ENZYMES"/>
    <property type="match status" value="1"/>
</dbReference>
<gene>
    <name evidence="8" type="ORF">GCM10010365_49550</name>
</gene>
<dbReference type="CDD" id="cd00568">
    <property type="entry name" value="TPP_enzymes"/>
    <property type="match status" value="1"/>
</dbReference>
<comment type="similarity">
    <text evidence="1 3">Belongs to the TPP enzyme family.</text>
</comment>
<dbReference type="GO" id="GO:0009099">
    <property type="term" value="P:L-valine biosynthetic process"/>
    <property type="evidence" value="ECO:0007669"/>
    <property type="project" value="TreeGrafter"/>
</dbReference>
<dbReference type="AlphaFoldDB" id="A0A918UNV2"/>
<dbReference type="InterPro" id="IPR012001">
    <property type="entry name" value="Thiamin_PyroP_enz_TPP-bd_dom"/>
</dbReference>
<dbReference type="PANTHER" id="PTHR18968:SF167">
    <property type="entry name" value="ACETOLACTATE SYNTHASE LARGE SUBUNIT ILVB2-RELATED"/>
    <property type="match status" value="1"/>
</dbReference>
<feature type="domain" description="Thiamine pyrophosphate enzyme TPP-binding" evidence="6">
    <location>
        <begin position="407"/>
        <end position="547"/>
    </location>
</feature>
<evidence type="ECO:0000259" key="5">
    <source>
        <dbReference type="Pfam" id="PF00205"/>
    </source>
</evidence>
<dbReference type="EMBL" id="BMVW01000010">
    <property type="protein sequence ID" value="GGZ23320.1"/>
    <property type="molecule type" value="Genomic_DNA"/>
</dbReference>
<reference evidence="8" key="1">
    <citation type="journal article" date="2014" name="Int. J. Syst. Evol. Microbiol.">
        <title>Complete genome sequence of Corynebacterium casei LMG S-19264T (=DSM 44701T), isolated from a smear-ripened cheese.</title>
        <authorList>
            <consortium name="US DOE Joint Genome Institute (JGI-PGF)"/>
            <person name="Walter F."/>
            <person name="Albersmeier A."/>
            <person name="Kalinowski J."/>
            <person name="Ruckert C."/>
        </authorList>
    </citation>
    <scope>NUCLEOTIDE SEQUENCE</scope>
    <source>
        <strain evidence="8">JCM 4815</strain>
    </source>
</reference>
<accession>A0A918UNV2</accession>
<dbReference type="GO" id="GO:0003984">
    <property type="term" value="F:acetolactate synthase activity"/>
    <property type="evidence" value="ECO:0007669"/>
    <property type="project" value="TreeGrafter"/>
</dbReference>
<keyword evidence="2 3" id="KW-0786">Thiamine pyrophosphate</keyword>
<evidence type="ECO:0000259" key="6">
    <source>
        <dbReference type="Pfam" id="PF02775"/>
    </source>
</evidence>
<feature type="domain" description="Thiamine pyrophosphate enzyme central" evidence="5">
    <location>
        <begin position="219"/>
        <end position="348"/>
    </location>
</feature>
<dbReference type="RefSeq" id="WP_189862637.1">
    <property type="nucleotide sequence ID" value="NZ_BMVW01000010.1"/>
</dbReference>
<dbReference type="InterPro" id="IPR029035">
    <property type="entry name" value="DHS-like_NAD/FAD-binding_dom"/>
</dbReference>
<evidence type="ECO:0000256" key="4">
    <source>
        <dbReference type="SAM" id="MobiDB-lite"/>
    </source>
</evidence>
<dbReference type="Pfam" id="PF02776">
    <property type="entry name" value="TPP_enzyme_N"/>
    <property type="match status" value="1"/>
</dbReference>
<dbReference type="PANTHER" id="PTHR18968">
    <property type="entry name" value="THIAMINE PYROPHOSPHATE ENZYMES"/>
    <property type="match status" value="1"/>
</dbReference>
<feature type="region of interest" description="Disordered" evidence="4">
    <location>
        <begin position="1"/>
        <end position="27"/>
    </location>
</feature>
<reference evidence="8" key="2">
    <citation type="submission" date="2020-09" db="EMBL/GenBank/DDBJ databases">
        <authorList>
            <person name="Sun Q."/>
            <person name="Ohkuma M."/>
        </authorList>
    </citation>
    <scope>NUCLEOTIDE SEQUENCE</scope>
    <source>
        <strain evidence="8">JCM 4815</strain>
    </source>
</reference>
<dbReference type="GO" id="GO:0000287">
    <property type="term" value="F:magnesium ion binding"/>
    <property type="evidence" value="ECO:0007669"/>
    <property type="project" value="InterPro"/>
</dbReference>
<dbReference type="Pfam" id="PF00205">
    <property type="entry name" value="TPP_enzyme_M"/>
    <property type="match status" value="1"/>
</dbReference>
<feature type="domain" description="Thiamine pyrophosphate enzyme N-terminal TPP-binding" evidence="7">
    <location>
        <begin position="27"/>
        <end position="145"/>
    </location>
</feature>
<dbReference type="Gene3D" id="3.40.50.970">
    <property type="match status" value="2"/>
</dbReference>
<sequence length="566" mass="59279">MTHDHDLVLRPTDEQMTAALNPPPGRNGGDLVVETLAGLGATTVFGLPGQHALGMFDALRGSDLRYVGLRLENNAGFAADAYGRITGEAAPLLLSTGPGALMSLAALQEAAAASAPVLAISSQIPVAGLGGGRHGYLHELPDQASSFRGVVKSVHTVRTQSQIPSAIAAAWQSALTAPHGPVWVEIPQDVLLAETSIPVVTGVDATPEELPPRPELTAVAADALMKADRPVIVAGGGVVRADASRKLRQLAEKLSVPVVTTFGGKGAFPWNHPLSLRSWLEDRHTTDFLEDADVLLVIGSGLGELSSNHHTFQPRGRVIQIEADAGKLESNHPALGIHADARLALQALLETVGTREDDTAPARVRELLDRVGKRIAAQELTLEQDVLASVRRALPPRAPSFWDMTILSYWAWSAFDARHPNTMHSAQGAGGLGYAFPAALGAAAADPTYPVLAVSGDGGALYSVAELATARQYDLNVTWLIVDDGGYGILREYMTDAFGQATGTELSRPDFVALAESFGVPGVRTSPGALEGDLAKALATPGPSVVVLPAVLRMFAPTHLGPDSCS</sequence>
<evidence type="ECO:0000259" key="7">
    <source>
        <dbReference type="Pfam" id="PF02776"/>
    </source>
</evidence>
<dbReference type="GO" id="GO:0030976">
    <property type="term" value="F:thiamine pyrophosphate binding"/>
    <property type="evidence" value="ECO:0007669"/>
    <property type="project" value="InterPro"/>
</dbReference>
<organism evidence="8 9">
    <name type="scientific">Streptomyces poonensis</name>
    <dbReference type="NCBI Taxonomy" id="68255"/>
    <lineage>
        <taxon>Bacteria</taxon>
        <taxon>Bacillati</taxon>
        <taxon>Actinomycetota</taxon>
        <taxon>Actinomycetes</taxon>
        <taxon>Kitasatosporales</taxon>
        <taxon>Streptomycetaceae</taxon>
        <taxon>Streptomyces</taxon>
    </lineage>
</organism>
<dbReference type="Pfam" id="PF02775">
    <property type="entry name" value="TPP_enzyme_C"/>
    <property type="match status" value="1"/>
</dbReference>
<dbReference type="SUPFAM" id="SSF52518">
    <property type="entry name" value="Thiamin diphosphate-binding fold (THDP-binding)"/>
    <property type="match status" value="2"/>
</dbReference>
<dbReference type="InterPro" id="IPR029061">
    <property type="entry name" value="THDP-binding"/>
</dbReference>
<evidence type="ECO:0000256" key="1">
    <source>
        <dbReference type="ARBA" id="ARBA00007812"/>
    </source>
</evidence>
<evidence type="ECO:0000313" key="9">
    <source>
        <dbReference type="Proteomes" id="UP000622166"/>
    </source>
</evidence>
<dbReference type="Gene3D" id="3.40.50.1220">
    <property type="entry name" value="TPP-binding domain"/>
    <property type="match status" value="1"/>
</dbReference>
<proteinExistence type="inferred from homology"/>
<feature type="compositionally biased region" description="Basic and acidic residues" evidence="4">
    <location>
        <begin position="1"/>
        <end position="13"/>
    </location>
</feature>